<keyword evidence="3" id="KW-1185">Reference proteome</keyword>
<sequence length="824" mass="85893">MTNNTTTQSENNGAITVLARPSLESFKLTEISTDYSFGTVSPGGILRAFESVSVRFAEAPPADAFASPVVESGSSTAMRQEGIADLAPGNTFLLSSGIDLCYGSIRDDTFIAGEIDLSKLSEGDELVGGLGIDTLLVKGGYGHVNLAAAAKFEGIERIVFELGTGQGNSLAVDVPTLRDVEYIDLGSGQSDYLLFVDGVFNLAGKTFLGAERFYLRNSIVQTTDKSLAMLLEADSRDEFHNGVVLTGQSFTAEERHILFSKGISSISDDSGVHTNRAPVLASFGAQAVAAKRGESTFIDPTGSAILSDDSLLGSLAFRLVGPYEGRFGISAEYAGIGLPDGVVVGGVIRVGGIEIGTITHDGTTEDGLAIDFNGNATAERVQTLFHAITFTGADLPDFARDLMFTISLADIYDVESGGAYAIKVSDPANDPVLNVTASHYTILDTETVRLFPDATVSEPNGESVSLLVKLDNPAHGHLEGALGGSYSRTGGYYRLEGTVAEVQTALQSLIFVPTDRSGAPGAVERTGFTITIRDAVGVVSNASVTVSARDGIGSNAPTDILLSERTVKEFAANTSGVGVLSAVDSDAGETFTYAFVTENGIVQDGGGRFGIAQVNGQWLVTVKDGVRIDFEQQRTFDLKVRAVDLGGASVEKTIIVDVRNVGVEIVNGTSGADTIKAGSGNDQLKGNGGNDRLHGGGGKDILTGGGGDDIFVFDTAANARTNIDTITDFSVPDDKIYLDNAVFIRLGSGGTPANPLALTQAAFHAGADVQAGSTADHRIIYNTTTGALYYDLDGAGNGTTNHAAVQIAILNTKPALSAAQFFII</sequence>
<evidence type="ECO:0000259" key="1">
    <source>
        <dbReference type="PROSITE" id="PS50268"/>
    </source>
</evidence>
<dbReference type="GO" id="GO:0007156">
    <property type="term" value="P:homophilic cell adhesion via plasma membrane adhesion molecules"/>
    <property type="evidence" value="ECO:0007669"/>
    <property type="project" value="InterPro"/>
</dbReference>
<dbReference type="GO" id="GO:0005509">
    <property type="term" value="F:calcium ion binding"/>
    <property type="evidence" value="ECO:0007669"/>
    <property type="project" value="InterPro"/>
</dbReference>
<dbReference type="InterPro" id="IPR011049">
    <property type="entry name" value="Serralysin-like_metalloprot_C"/>
</dbReference>
<dbReference type="AlphaFoldDB" id="A0A5N3PIX9"/>
<accession>A0A5N3PIX9</accession>
<dbReference type="InterPro" id="IPR018511">
    <property type="entry name" value="Hemolysin-typ_Ca-bd_CS"/>
</dbReference>
<feature type="domain" description="Cadherin" evidence="1">
    <location>
        <begin position="566"/>
        <end position="675"/>
    </location>
</feature>
<dbReference type="SUPFAM" id="SSF49313">
    <property type="entry name" value="Cadherin-like"/>
    <property type="match status" value="1"/>
</dbReference>
<gene>
    <name evidence="2" type="ORF">FEZ63_01570</name>
</gene>
<dbReference type="Gene3D" id="2.150.10.10">
    <property type="entry name" value="Serralysin-like metalloprotease, C-terminal"/>
    <property type="match status" value="1"/>
</dbReference>
<reference evidence="2 3" key="1">
    <citation type="journal article" date="2019" name="Microorganisms">
        <title>Genome Insights into the Novel Species Microvirga brassicacearum, a Rapeseed Endophyte with Biotechnological Potential.</title>
        <authorList>
            <person name="Jimenez-Gomez A."/>
            <person name="Saati-Santamaria Z."/>
            <person name="Igual J.M."/>
            <person name="Rivas R."/>
            <person name="Mateos P.F."/>
            <person name="Garcia-Fraile P."/>
        </authorList>
    </citation>
    <scope>NUCLEOTIDE SEQUENCE [LARGE SCALE GENOMIC DNA]</scope>
    <source>
        <strain evidence="2 3">CDVBN77</strain>
    </source>
</reference>
<dbReference type="InterPro" id="IPR002126">
    <property type="entry name" value="Cadherin-like_dom"/>
</dbReference>
<dbReference type="SUPFAM" id="SSF51120">
    <property type="entry name" value="beta-Roll"/>
    <property type="match status" value="1"/>
</dbReference>
<dbReference type="RefSeq" id="WP_150941878.1">
    <property type="nucleotide sequence ID" value="NZ_VCMV01000002.1"/>
</dbReference>
<dbReference type="PROSITE" id="PS00330">
    <property type="entry name" value="HEMOLYSIN_CALCIUM"/>
    <property type="match status" value="2"/>
</dbReference>
<name>A0A5N3PIX9_9HYPH</name>
<dbReference type="CDD" id="cd11304">
    <property type="entry name" value="Cadherin_repeat"/>
    <property type="match status" value="1"/>
</dbReference>
<dbReference type="OrthoDB" id="8017047at2"/>
<dbReference type="Proteomes" id="UP000325684">
    <property type="component" value="Unassembled WGS sequence"/>
</dbReference>
<protein>
    <recommendedName>
        <fullName evidence="1">Cadherin domain-containing protein</fullName>
    </recommendedName>
</protein>
<dbReference type="InterPro" id="IPR015919">
    <property type="entry name" value="Cadherin-like_sf"/>
</dbReference>
<dbReference type="GO" id="GO:0016020">
    <property type="term" value="C:membrane"/>
    <property type="evidence" value="ECO:0007669"/>
    <property type="project" value="InterPro"/>
</dbReference>
<proteinExistence type="predicted"/>
<dbReference type="SMART" id="SM00112">
    <property type="entry name" value="CA"/>
    <property type="match status" value="1"/>
</dbReference>
<organism evidence="2 3">
    <name type="scientific">Microvirga brassicacearum</name>
    <dbReference type="NCBI Taxonomy" id="2580413"/>
    <lineage>
        <taxon>Bacteria</taxon>
        <taxon>Pseudomonadati</taxon>
        <taxon>Pseudomonadota</taxon>
        <taxon>Alphaproteobacteria</taxon>
        <taxon>Hyphomicrobiales</taxon>
        <taxon>Methylobacteriaceae</taxon>
        <taxon>Microvirga</taxon>
    </lineage>
</organism>
<comment type="caution">
    <text evidence="2">The sequence shown here is derived from an EMBL/GenBank/DDBJ whole genome shotgun (WGS) entry which is preliminary data.</text>
</comment>
<dbReference type="InterPro" id="IPR001343">
    <property type="entry name" value="Hemolysn_Ca-bd"/>
</dbReference>
<dbReference type="PROSITE" id="PS50268">
    <property type="entry name" value="CADHERIN_2"/>
    <property type="match status" value="1"/>
</dbReference>
<evidence type="ECO:0000313" key="2">
    <source>
        <dbReference type="EMBL" id="KAB0269613.1"/>
    </source>
</evidence>
<dbReference type="PRINTS" id="PR00313">
    <property type="entry name" value="CABNDNGRPT"/>
</dbReference>
<evidence type="ECO:0000313" key="3">
    <source>
        <dbReference type="Proteomes" id="UP000325684"/>
    </source>
</evidence>
<dbReference type="Pfam" id="PF00353">
    <property type="entry name" value="HemolysinCabind"/>
    <property type="match status" value="1"/>
</dbReference>
<dbReference type="EMBL" id="VCMV01000002">
    <property type="protein sequence ID" value="KAB0269613.1"/>
    <property type="molecule type" value="Genomic_DNA"/>
</dbReference>